<dbReference type="Proteomes" id="UP000054226">
    <property type="component" value="Unassembled WGS sequence"/>
</dbReference>
<dbReference type="PATRIC" id="fig|1284240.4.peg.7823"/>
<reference evidence="2 3" key="1">
    <citation type="journal article" date="2013" name="Genome Announc.">
        <title>Draft Genome Sequence of Amycolatopsis decaplanina Strain DSM 44594T.</title>
        <authorList>
            <person name="Kaur N."/>
            <person name="Kumar S."/>
            <person name="Bala M."/>
            <person name="Raghava G.P."/>
            <person name="Mayilraj S."/>
        </authorList>
    </citation>
    <scope>NUCLEOTIDE SEQUENCE [LARGE SCALE GENOMIC DNA]</scope>
    <source>
        <strain evidence="2 3">DSM 44594</strain>
    </source>
</reference>
<dbReference type="EMBL" id="AOHO01000085">
    <property type="protein sequence ID" value="EME50453.1"/>
    <property type="molecule type" value="Genomic_DNA"/>
</dbReference>
<keyword evidence="3" id="KW-1185">Reference proteome</keyword>
<dbReference type="AlphaFoldDB" id="M2YNV9"/>
<name>M2YNV9_9PSEU</name>
<evidence type="ECO:0000313" key="2">
    <source>
        <dbReference type="EMBL" id="EME50453.1"/>
    </source>
</evidence>
<organism evidence="2 3">
    <name type="scientific">Amycolatopsis decaplanina DSM 44594</name>
    <dbReference type="NCBI Taxonomy" id="1284240"/>
    <lineage>
        <taxon>Bacteria</taxon>
        <taxon>Bacillati</taxon>
        <taxon>Actinomycetota</taxon>
        <taxon>Actinomycetes</taxon>
        <taxon>Pseudonocardiales</taxon>
        <taxon>Pseudonocardiaceae</taxon>
        <taxon>Amycolatopsis</taxon>
    </lineage>
</organism>
<comment type="caution">
    <text evidence="2">The sequence shown here is derived from an EMBL/GenBank/DDBJ whole genome shotgun (WGS) entry which is preliminary data.</text>
</comment>
<gene>
    <name evidence="2" type="ORF">H074_38368</name>
</gene>
<keyword evidence="1 2" id="KW-0812">Transmembrane</keyword>
<accession>M2YNV9</accession>
<keyword evidence="1" id="KW-1133">Transmembrane helix</keyword>
<evidence type="ECO:0000313" key="3">
    <source>
        <dbReference type="Proteomes" id="UP000054226"/>
    </source>
</evidence>
<protein>
    <submittedName>
        <fullName evidence="2">Transport transmembrane protein</fullName>
    </submittedName>
</protein>
<feature type="transmembrane region" description="Helical" evidence="1">
    <location>
        <begin position="30"/>
        <end position="46"/>
    </location>
</feature>
<sequence length="50" mass="5043">MLTMSTAFCAAVAGLLVNLGGSSVITSARWLLFGFAAISALGLLTARRAA</sequence>
<keyword evidence="1" id="KW-0472">Membrane</keyword>
<proteinExistence type="predicted"/>
<evidence type="ECO:0000256" key="1">
    <source>
        <dbReference type="SAM" id="Phobius"/>
    </source>
</evidence>